<evidence type="ECO:0000313" key="1">
    <source>
        <dbReference type="EMBL" id="KKK38454.1"/>
    </source>
</evidence>
<dbReference type="EMBL" id="LAYY01000007">
    <property type="protein sequence ID" value="KKK38454.1"/>
    <property type="molecule type" value="Genomic_DNA"/>
</dbReference>
<evidence type="ECO:0000313" key="2">
    <source>
        <dbReference type="Proteomes" id="UP000034166"/>
    </source>
</evidence>
<reference evidence="1 2" key="1">
    <citation type="submission" date="2015-04" db="EMBL/GenBank/DDBJ databases">
        <title>Taxonomic description and genome sequence of Bacillus campisalis sp. nov., a novel member of the genus Bacillus isolated from solar saltern.</title>
        <authorList>
            <person name="Mathan Kumar R."/>
            <person name="Kaur G."/>
            <person name="Kumar A."/>
            <person name="Singh N.K."/>
            <person name="Kaur N."/>
            <person name="Kumar N."/>
            <person name="Mayilraj S."/>
        </authorList>
    </citation>
    <scope>NUCLEOTIDE SEQUENCE [LARGE SCALE GENOMIC DNA]</scope>
    <source>
        <strain evidence="1 2">SA2-6</strain>
    </source>
</reference>
<gene>
    <name evidence="1" type="ORF">WQ57_07545</name>
</gene>
<organism evidence="1 2">
    <name type="scientific">Mesobacillus campisalis</name>
    <dbReference type="NCBI Taxonomy" id="1408103"/>
    <lineage>
        <taxon>Bacteria</taxon>
        <taxon>Bacillati</taxon>
        <taxon>Bacillota</taxon>
        <taxon>Bacilli</taxon>
        <taxon>Bacillales</taxon>
        <taxon>Bacillaceae</taxon>
        <taxon>Mesobacillus</taxon>
    </lineage>
</organism>
<comment type="caution">
    <text evidence="1">The sequence shown here is derived from an EMBL/GenBank/DDBJ whole genome shotgun (WGS) entry which is preliminary data.</text>
</comment>
<dbReference type="PATRIC" id="fig|1408103.3.peg.1698"/>
<protein>
    <submittedName>
        <fullName evidence="1">Uncharacterized protein</fullName>
    </submittedName>
</protein>
<dbReference type="Proteomes" id="UP000034166">
    <property type="component" value="Unassembled WGS sequence"/>
</dbReference>
<dbReference type="AlphaFoldDB" id="A0A0M2SV59"/>
<accession>A0A0M2SV59</accession>
<name>A0A0M2SV59_9BACI</name>
<sequence length="80" mass="8904">MNPSGLEIVSWIYGMTVLKPLQSLIHTLKKHVQSKCSYHVGKILSKQKRPLPIMQLIKVLLTTGVASKAGRVYSVMTTLL</sequence>
<proteinExistence type="predicted"/>
<keyword evidence="2" id="KW-1185">Reference proteome</keyword>